<evidence type="ECO:0000313" key="6">
    <source>
        <dbReference type="Proteomes" id="UP001596303"/>
    </source>
</evidence>
<dbReference type="Pfam" id="PF22569">
    <property type="entry name" value="DCD_C"/>
    <property type="match status" value="1"/>
</dbReference>
<dbReference type="SUPFAM" id="SSF51283">
    <property type="entry name" value="dUTPase-like"/>
    <property type="match status" value="2"/>
</dbReference>
<dbReference type="InterPro" id="IPR053811">
    <property type="entry name" value="DCD_C"/>
</dbReference>
<comment type="caution">
    <text evidence="5">The sequence shown here is derived from an EMBL/GenBank/DDBJ whole genome shotgun (WGS) entry which is preliminary data.</text>
</comment>
<organism evidence="5 6">
    <name type="scientific">Ponticaulis profundi</name>
    <dbReference type="NCBI Taxonomy" id="2665222"/>
    <lineage>
        <taxon>Bacteria</taxon>
        <taxon>Pseudomonadati</taxon>
        <taxon>Pseudomonadota</taxon>
        <taxon>Alphaproteobacteria</taxon>
        <taxon>Hyphomonadales</taxon>
        <taxon>Hyphomonadaceae</taxon>
        <taxon>Ponticaulis</taxon>
    </lineage>
</organism>
<dbReference type="Pfam" id="PF06559">
    <property type="entry name" value="DCD_N"/>
    <property type="match status" value="1"/>
</dbReference>
<keyword evidence="6" id="KW-1185">Reference proteome</keyword>
<feature type="domain" description="2'-deoxycytidine 5'-triphosphate deaminase C-terminal" evidence="4">
    <location>
        <begin position="171"/>
        <end position="333"/>
    </location>
</feature>
<evidence type="ECO:0000256" key="1">
    <source>
        <dbReference type="ARBA" id="ARBA00022801"/>
    </source>
</evidence>
<protein>
    <submittedName>
        <fullName evidence="5">2'-deoxycytidine 5'-triphosphate deaminase</fullName>
    </submittedName>
</protein>
<keyword evidence="1" id="KW-0378">Hydrolase</keyword>
<dbReference type="Proteomes" id="UP001596303">
    <property type="component" value="Unassembled WGS sequence"/>
</dbReference>
<gene>
    <name evidence="5" type="ORF">ACFQDM_05300</name>
</gene>
<feature type="domain" description="2'-deoxycytidine 5'-triphosphate deaminase N-terminal" evidence="3">
    <location>
        <begin position="5"/>
        <end position="166"/>
    </location>
</feature>
<evidence type="ECO:0000256" key="2">
    <source>
        <dbReference type="ARBA" id="ARBA00023080"/>
    </source>
</evidence>
<accession>A0ABW1S8D8</accession>
<dbReference type="RefSeq" id="WP_377376449.1">
    <property type="nucleotide sequence ID" value="NZ_JBHSSW010000005.1"/>
</dbReference>
<dbReference type="Gene3D" id="2.70.40.10">
    <property type="match status" value="2"/>
</dbReference>
<dbReference type="CDD" id="cd07557">
    <property type="entry name" value="trimeric_dUTPase"/>
    <property type="match status" value="1"/>
</dbReference>
<name>A0ABW1S8D8_9PROT</name>
<evidence type="ECO:0000259" key="4">
    <source>
        <dbReference type="Pfam" id="PF22569"/>
    </source>
</evidence>
<evidence type="ECO:0000313" key="5">
    <source>
        <dbReference type="EMBL" id="MFC6197482.1"/>
    </source>
</evidence>
<evidence type="ECO:0000259" key="3">
    <source>
        <dbReference type="Pfam" id="PF06559"/>
    </source>
</evidence>
<dbReference type="PANTHER" id="PTHR42680:SF3">
    <property type="entry name" value="DCTP DEAMINASE"/>
    <property type="match status" value="1"/>
</dbReference>
<dbReference type="InterPro" id="IPR033704">
    <property type="entry name" value="dUTPase_trimeric"/>
</dbReference>
<reference evidence="6" key="1">
    <citation type="journal article" date="2019" name="Int. J. Syst. Evol. Microbiol.">
        <title>The Global Catalogue of Microorganisms (GCM) 10K type strain sequencing project: providing services to taxonomists for standard genome sequencing and annotation.</title>
        <authorList>
            <consortium name="The Broad Institute Genomics Platform"/>
            <consortium name="The Broad Institute Genome Sequencing Center for Infectious Disease"/>
            <person name="Wu L."/>
            <person name="Ma J."/>
        </authorList>
    </citation>
    <scope>NUCLEOTIDE SEQUENCE [LARGE SCALE GENOMIC DNA]</scope>
    <source>
        <strain evidence="6">CGMCC-1.15741</strain>
    </source>
</reference>
<dbReference type="PANTHER" id="PTHR42680">
    <property type="entry name" value="DCTP DEAMINASE"/>
    <property type="match status" value="1"/>
</dbReference>
<proteinExistence type="predicted"/>
<dbReference type="InterPro" id="IPR036157">
    <property type="entry name" value="dUTPase-like_sf"/>
</dbReference>
<keyword evidence="2" id="KW-0546">Nucleotide metabolism</keyword>
<dbReference type="EMBL" id="JBHSSW010000005">
    <property type="protein sequence ID" value="MFC6197482.1"/>
    <property type="molecule type" value="Genomic_DNA"/>
</dbReference>
<dbReference type="InterPro" id="IPR010550">
    <property type="entry name" value="DCD_N"/>
</dbReference>
<sequence length="335" mass="36871">MKFPKGILADHQIEQAINQGMISAENGLEPLQIQPASVDLRLGAKAYRLRASFLPNGRTVDECLTEDVVMHTIDLSQGAVLETGCVYLVPLQEYVKLFDGLTATANPKSSTGRIDVFVRLIADGVSAFDKIPEGYDGPIYAEVSPRTFSVLVRPGDRLLQMRFRSGSHEPTETLDFSVHLEPLQDGLIGYRARRHAHVLDISRVAGHSTEAYWEPVYAQNKRLILDPDEFYILASKEFVTIPTDRAAEMAPIAPDLGEFRAHYAGFFDPGFGCAGGTGRAVLEVRGRDVPFILEHGQPVGRLVYEAMSEEPRAPYGGQGSNYQGQGLKLSKHFAP</sequence>